<name>A0ABN2VBP3_9ACTN</name>
<sequence length="350" mass="35903">MRPLDSARIGLGPSAFAHGVRHHLNRLRPGKIMPNGFRRKALAVSIAVGATIITSGPAHASIAYSPLPKLPALSVASLTERYDLNRAAMVKAASEAEHGGDAMLAHTLRNLSIADRDFLSFDPSGDGRGIEVVGDLVHAKRIAVVVPGAGNTLSNFDSVKGPGGGAEALWSQAQDLGAGGSLAVIGWLGYDPPSVDSIHVTTLGHAEAGARALKGFLNQLKMVNPAPVTLMCHSYGSVVCGQAAHAVKATDIAVFGSPGMGVGSVADLNTGARVWAGRGANDGIADVPHVQVDLLGVDLGFGDDPVDPAFGARRFDAGRGGHSDYLRPGSPALRNLALIAIGRGDEVTAP</sequence>
<dbReference type="GO" id="GO:0016787">
    <property type="term" value="F:hydrolase activity"/>
    <property type="evidence" value="ECO:0007669"/>
    <property type="project" value="UniProtKB-KW"/>
</dbReference>
<comment type="caution">
    <text evidence="2">The sequence shown here is derived from an EMBL/GenBank/DDBJ whole genome shotgun (WGS) entry which is preliminary data.</text>
</comment>
<dbReference type="SUPFAM" id="SSF53474">
    <property type="entry name" value="alpha/beta-Hydrolases"/>
    <property type="match status" value="1"/>
</dbReference>
<evidence type="ECO:0000313" key="2">
    <source>
        <dbReference type="EMBL" id="GAA2057739.1"/>
    </source>
</evidence>
<proteinExistence type="predicted"/>
<dbReference type="InterPro" id="IPR029058">
    <property type="entry name" value="AB_hydrolase_fold"/>
</dbReference>
<dbReference type="Proteomes" id="UP001500751">
    <property type="component" value="Unassembled WGS sequence"/>
</dbReference>
<organism evidence="2 3">
    <name type="scientific">Catenulispora yoronensis</name>
    <dbReference type="NCBI Taxonomy" id="450799"/>
    <lineage>
        <taxon>Bacteria</taxon>
        <taxon>Bacillati</taxon>
        <taxon>Actinomycetota</taxon>
        <taxon>Actinomycetes</taxon>
        <taxon>Catenulisporales</taxon>
        <taxon>Catenulisporaceae</taxon>
        <taxon>Catenulispora</taxon>
    </lineage>
</organism>
<evidence type="ECO:0000313" key="3">
    <source>
        <dbReference type="Proteomes" id="UP001500751"/>
    </source>
</evidence>
<protein>
    <submittedName>
        <fullName evidence="2">Alpha/beta hydrolase family protein</fullName>
    </submittedName>
</protein>
<keyword evidence="2" id="KW-0378">Hydrolase</keyword>
<dbReference type="Pfam" id="PF06259">
    <property type="entry name" value="Abhydrolase_8"/>
    <property type="match status" value="1"/>
</dbReference>
<dbReference type="InterPro" id="IPR010427">
    <property type="entry name" value="DUF1023"/>
</dbReference>
<reference evidence="2 3" key="1">
    <citation type="journal article" date="2019" name="Int. J. Syst. Evol. Microbiol.">
        <title>The Global Catalogue of Microorganisms (GCM) 10K type strain sequencing project: providing services to taxonomists for standard genome sequencing and annotation.</title>
        <authorList>
            <consortium name="The Broad Institute Genomics Platform"/>
            <consortium name="The Broad Institute Genome Sequencing Center for Infectious Disease"/>
            <person name="Wu L."/>
            <person name="Ma J."/>
        </authorList>
    </citation>
    <scope>NUCLEOTIDE SEQUENCE [LARGE SCALE GENOMIC DNA]</scope>
    <source>
        <strain evidence="2 3">JCM 16014</strain>
    </source>
</reference>
<dbReference type="EMBL" id="BAAAQN010000068">
    <property type="protein sequence ID" value="GAA2057739.1"/>
    <property type="molecule type" value="Genomic_DNA"/>
</dbReference>
<accession>A0ABN2VBP3</accession>
<dbReference type="RefSeq" id="WP_344670856.1">
    <property type="nucleotide sequence ID" value="NZ_BAAAQN010000068.1"/>
</dbReference>
<feature type="domain" description="DUF1023" evidence="1">
    <location>
        <begin position="122"/>
        <end position="291"/>
    </location>
</feature>
<keyword evidence="3" id="KW-1185">Reference proteome</keyword>
<evidence type="ECO:0000259" key="1">
    <source>
        <dbReference type="Pfam" id="PF06259"/>
    </source>
</evidence>
<gene>
    <name evidence="2" type="ORF">GCM10009839_79070</name>
</gene>